<evidence type="ECO:0000313" key="5">
    <source>
        <dbReference type="Proteomes" id="UP000320455"/>
    </source>
</evidence>
<protein>
    <submittedName>
        <fullName evidence="4">DUF1983 domain-containing protein</fullName>
    </submittedName>
</protein>
<keyword evidence="1" id="KW-0472">Membrane</keyword>
<feature type="domain" description="Tip attachment protein J central straight fiber" evidence="2">
    <location>
        <begin position="1062"/>
        <end position="1204"/>
    </location>
</feature>
<comment type="caution">
    <text evidence="4">The sequence shown here is derived from an EMBL/GenBank/DDBJ whole genome shotgun (WGS) entry which is preliminary data.</text>
</comment>
<organism evidence="4 5">
    <name type="scientific">Xanthomonas vasicola</name>
    <dbReference type="NCBI Taxonomy" id="56459"/>
    <lineage>
        <taxon>Bacteria</taxon>
        <taxon>Pseudomonadati</taxon>
        <taxon>Pseudomonadota</taxon>
        <taxon>Gammaproteobacteria</taxon>
        <taxon>Lysobacterales</taxon>
        <taxon>Lysobacteraceae</taxon>
        <taxon>Xanthomonas</taxon>
    </lineage>
</organism>
<gene>
    <name evidence="4" type="ORF">FQK01_02950</name>
</gene>
<feature type="transmembrane region" description="Helical" evidence="1">
    <location>
        <begin position="86"/>
        <end position="110"/>
    </location>
</feature>
<sequence>MEILPGHSRLVCTPHPVVLDGQTNLAAKIEDGETLGSFLRRNVPDWTRDAWEVRINGVLVPVAVMERVRPKDGTLIEVRGVVRKQALYIVAMVALTYFTFGIGTAAGWGAGAAAGAFGGGIAGAIFASAVFVAGSMLINKVLAPKAESSSKQEADSVYSIGSARNQPRQYQPLSLNFGTVRVTPDVLTNAYTWYEGNDQYVGLVLTPGINASSVEALYLGDALLSSYEGVATWFSGFSGMPEQTIPLYSNVDTVDGGVLSNTTAWVTRTTSADTVRIQVNLEYILGGVGTSGKPYQVGETVEVQYCPAGTSRWTSLMTRTFQSKDLATTRRATLAQDVARGQYDVRARILGQGNYSGSNTQRNDFQWTTLSSVQADDTLYPGIPRIGIRMKATGQLNGAPDEIRCVVHTKATDVWTGSAWVQQETSNPGAQILRLARGLTDPSGKRIAGIGLSDDMIDVPALQAFTLHCAANGYTYNYCIKDPRSHDEMLNALALAGMGQVTWAGGKLSVVWAADEQPLGGVVNMSTIKKGQFQVDYTLAEAADGVEYSYYDSTTWETKTLRVAAPGVVTMLNPAKLTGEGITSEAHAAEMARYHLAQSLYQYKDISYSTDLEHLSYRRLTPLALQHDMTQWGYGGRVQAAVNLGGIVTLTLDEAVPAPPADNAFIGLRIPGEQVYRVFGVRLFGGLSNTLTLKEVWPNDAALPGDDAFNPAHDTIWIYDFKQTPGYRVRVVGIQPESDLRGASVSVVAEPPEFWVYVKTGQYIPPPNQSLLTTRPIASNLKISESQVVQGDTVYTELVATFDITGPVGRTIVMSDLDGNSELELVADTITRTARWRIPGAGTYPILVRPMNPDGFPGVSVSGTYTTTGAGSAPINVDTLTIDELSGGIRRYSWAFNANTIRSPDYTGVQIRYIAGSVANPNWSAMTPLGDNDGYHASAFESTLPEAGSWTFAIRAMNTSGNLSNTMLTVQKALTNNLGQELVQVVQKLTINEQRLVETIEQVDEQAESIIQQEINIAHINGREVQNRAYISALQETSVTEEGAAALVREQVAAATGDLRATVQQTSEAVTNINGTLSAYYNVKVQTTIDGRPYLAGIGVGVDGSGGVAQSEIVMLADRLVLLNQTVNGQYFYPFEIVGGVAYFNAAMIRDGTITNAKIGEEIKSLNYQWDGANGIYRGWRIGKDGTAQFGGDVEVRGDVSARSITGSFETSTAVSWTGSISNGGISPVFTLDPPLNATQSHRPELVLALQLKTGDGQDATSCTVTLQRQNPNNPAEWWNITSRDYAIFKFTNASMAFMYLDDWTAVTNNFRFVIRQINGQTISLTNINGRIRGAR</sequence>
<dbReference type="Proteomes" id="UP000320455">
    <property type="component" value="Unassembled WGS sequence"/>
</dbReference>
<dbReference type="EMBL" id="VOCK01000003">
    <property type="protein sequence ID" value="TWQ56589.1"/>
    <property type="molecule type" value="Genomic_DNA"/>
</dbReference>
<dbReference type="InterPro" id="IPR053171">
    <property type="entry name" value="Viral_Tip_Attach_Protein"/>
</dbReference>
<evidence type="ECO:0000259" key="3">
    <source>
        <dbReference type="Pfam" id="PF24801"/>
    </source>
</evidence>
<dbReference type="InterPro" id="IPR015406">
    <property type="entry name" value="GpJ_CSF"/>
</dbReference>
<proteinExistence type="predicted"/>
<name>A0ABD7SEM9_XANVA</name>
<keyword evidence="1" id="KW-1133">Transmembrane helix</keyword>
<dbReference type="Pfam" id="PF09327">
    <property type="entry name" value="Phage_Tail_Tip"/>
    <property type="match status" value="1"/>
</dbReference>
<keyword evidence="1" id="KW-0812">Transmembrane</keyword>
<evidence type="ECO:0000259" key="2">
    <source>
        <dbReference type="Pfam" id="PF09327"/>
    </source>
</evidence>
<dbReference type="PANTHER" id="PTHR36251:SF2">
    <property type="entry name" value="GIFSY-2 PROPHAGE HOST SPECIFICITY PROTEIN J, PHAGE LAMBDA"/>
    <property type="match status" value="1"/>
</dbReference>
<accession>A0ABD7SEM9</accession>
<feature type="domain" description="Tip attachment protein J HDII-ins2" evidence="3">
    <location>
        <begin position="259"/>
        <end position="374"/>
    </location>
</feature>
<dbReference type="Pfam" id="PF24801">
    <property type="entry name" value="FNIII-A_GpJ"/>
    <property type="match status" value="1"/>
</dbReference>
<keyword evidence="5" id="KW-1185">Reference proteome</keyword>
<dbReference type="PANTHER" id="PTHR36251">
    <property type="entry name" value="FELS-1 PROPHAGE HOST SPECIFICITY PROTEIN-RELATED"/>
    <property type="match status" value="1"/>
</dbReference>
<dbReference type="InterPro" id="IPR055385">
    <property type="entry name" value="GpJ_HDII-ins2"/>
</dbReference>
<feature type="transmembrane region" description="Helical" evidence="1">
    <location>
        <begin position="116"/>
        <end position="138"/>
    </location>
</feature>
<dbReference type="NCBIfam" id="NF040662">
    <property type="entry name" value="attach_TipJ_rel"/>
    <property type="match status" value="1"/>
</dbReference>
<evidence type="ECO:0000313" key="4">
    <source>
        <dbReference type="EMBL" id="TWQ56589.1"/>
    </source>
</evidence>
<evidence type="ECO:0000256" key="1">
    <source>
        <dbReference type="SAM" id="Phobius"/>
    </source>
</evidence>
<reference evidence="5" key="1">
    <citation type="journal article" date="2020" name="Phytopathology">
        <title>Genomic acquisitions in emerging populations of Xanthomonas vasicola pv. vasculorum infecting corn in the U.S. and Argentina.</title>
        <authorList>
            <person name="Perez-Quintero A.L."/>
        </authorList>
    </citation>
    <scope>NUCLEOTIDE SEQUENCE [LARGE SCALE GENOMIC DNA]</scope>
    <source>
        <strain evidence="5">Xvh-L</strain>
    </source>
</reference>